<feature type="domain" description="RNA polymerase sigma-70 ECF-like HTH" evidence="4">
    <location>
        <begin position="23"/>
        <end position="199"/>
    </location>
</feature>
<dbReference type="InterPro" id="IPR011517">
    <property type="entry name" value="RNA_pol_sigma70_ECF-like"/>
</dbReference>
<proteinExistence type="predicted"/>
<evidence type="ECO:0000313" key="6">
    <source>
        <dbReference type="Proteomes" id="UP000241074"/>
    </source>
</evidence>
<dbReference type="InterPro" id="IPR013324">
    <property type="entry name" value="RNA_pol_sigma_r3/r4-like"/>
</dbReference>
<dbReference type="GO" id="GO:0006352">
    <property type="term" value="P:DNA-templated transcription initiation"/>
    <property type="evidence" value="ECO:0007669"/>
    <property type="project" value="InterPro"/>
</dbReference>
<sequence>MADLIDCWIPAAVSAKPASPLRLTELLAAWQGGQNGAFGQAFALVYEELKRIASQRLRQSGSDLTLSPTALLHEAYLRVAESDVVFKNRAHFFAGMSLYIRSALVDHARARTAAKRGGLDMLVSLSEAQMGEEAMVTELLALDQSLQALAALDPRCAEVMHLLCFAGLDREEIADVLTVSLATVDRDLRFGKAWIREELAGGR</sequence>
<dbReference type="Proteomes" id="UP000241074">
    <property type="component" value="Chromosome"/>
</dbReference>
<dbReference type="NCBIfam" id="TIGR02937">
    <property type="entry name" value="sigma70-ECF"/>
    <property type="match status" value="1"/>
</dbReference>
<reference evidence="5 6" key="1">
    <citation type="submission" date="2018-03" db="EMBL/GenBank/DDBJ databases">
        <title>Ahniella affigens gen. nov., sp. nov., a gammaproteobacterium isolated from sandy soil near a stream.</title>
        <authorList>
            <person name="Ko Y."/>
            <person name="Kim J.-H."/>
        </authorList>
    </citation>
    <scope>NUCLEOTIDE SEQUENCE [LARGE SCALE GENOMIC DNA]</scope>
    <source>
        <strain evidence="5 6">D13</strain>
    </source>
</reference>
<gene>
    <name evidence="5" type="ORF">C7S18_14540</name>
</gene>
<evidence type="ECO:0000256" key="3">
    <source>
        <dbReference type="ARBA" id="ARBA00023163"/>
    </source>
</evidence>
<dbReference type="SUPFAM" id="SSF88659">
    <property type="entry name" value="Sigma3 and sigma4 domains of RNA polymerase sigma factors"/>
    <property type="match status" value="1"/>
</dbReference>
<dbReference type="InterPro" id="IPR053812">
    <property type="entry name" value="HTH_Sigma70_ECF-like"/>
</dbReference>
<evidence type="ECO:0000313" key="5">
    <source>
        <dbReference type="EMBL" id="AVP98333.1"/>
    </source>
</evidence>
<dbReference type="NCBIfam" id="TIGR02999">
    <property type="entry name" value="Sig-70_X6"/>
    <property type="match status" value="1"/>
</dbReference>
<dbReference type="Gene3D" id="1.10.10.10">
    <property type="entry name" value="Winged helix-like DNA-binding domain superfamily/Winged helix DNA-binding domain"/>
    <property type="match status" value="1"/>
</dbReference>
<dbReference type="OrthoDB" id="6023540at2"/>
<dbReference type="PANTHER" id="PTHR43133">
    <property type="entry name" value="RNA POLYMERASE ECF-TYPE SIGMA FACTO"/>
    <property type="match status" value="1"/>
</dbReference>
<dbReference type="InterPro" id="IPR039425">
    <property type="entry name" value="RNA_pol_sigma-70-like"/>
</dbReference>
<dbReference type="KEGG" id="xba:C7S18_14540"/>
<dbReference type="InterPro" id="IPR036388">
    <property type="entry name" value="WH-like_DNA-bd_sf"/>
</dbReference>
<evidence type="ECO:0000259" key="4">
    <source>
        <dbReference type="Pfam" id="PF07638"/>
    </source>
</evidence>
<dbReference type="EMBL" id="CP027860">
    <property type="protein sequence ID" value="AVP98333.1"/>
    <property type="molecule type" value="Genomic_DNA"/>
</dbReference>
<organism evidence="5 6">
    <name type="scientific">Ahniella affigens</name>
    <dbReference type="NCBI Taxonomy" id="2021234"/>
    <lineage>
        <taxon>Bacteria</taxon>
        <taxon>Pseudomonadati</taxon>
        <taxon>Pseudomonadota</taxon>
        <taxon>Gammaproteobacteria</taxon>
        <taxon>Lysobacterales</taxon>
        <taxon>Rhodanobacteraceae</taxon>
        <taxon>Ahniella</taxon>
    </lineage>
</organism>
<name>A0A2P1PU13_9GAMM</name>
<keyword evidence="3" id="KW-0804">Transcription</keyword>
<reference evidence="5 6" key="2">
    <citation type="submission" date="2018-03" db="EMBL/GenBank/DDBJ databases">
        <authorList>
            <person name="Keele B.F."/>
        </authorList>
    </citation>
    <scope>NUCLEOTIDE SEQUENCE [LARGE SCALE GENOMIC DNA]</scope>
    <source>
        <strain evidence="5 6">D13</strain>
    </source>
</reference>
<dbReference type="PANTHER" id="PTHR43133:SF39">
    <property type="entry name" value="SIMILAR TO RNA POLYMERASE SIGMA-E FACTOR"/>
    <property type="match status" value="1"/>
</dbReference>
<protein>
    <submittedName>
        <fullName evidence="5">RNA polymerase subunit sigma-70</fullName>
    </submittedName>
</protein>
<dbReference type="AlphaFoldDB" id="A0A2P1PU13"/>
<dbReference type="Pfam" id="PF07638">
    <property type="entry name" value="Sigma70_ECF"/>
    <property type="match status" value="1"/>
</dbReference>
<evidence type="ECO:0000256" key="1">
    <source>
        <dbReference type="ARBA" id="ARBA00023015"/>
    </source>
</evidence>
<keyword evidence="6" id="KW-1185">Reference proteome</keyword>
<keyword evidence="2" id="KW-0731">Sigma factor</keyword>
<dbReference type="InterPro" id="IPR014284">
    <property type="entry name" value="RNA_pol_sigma-70_dom"/>
</dbReference>
<accession>A0A2P1PU13</accession>
<evidence type="ECO:0000256" key="2">
    <source>
        <dbReference type="ARBA" id="ARBA00023082"/>
    </source>
</evidence>
<dbReference type="GO" id="GO:0016987">
    <property type="term" value="F:sigma factor activity"/>
    <property type="evidence" value="ECO:0007669"/>
    <property type="project" value="UniProtKB-KW"/>
</dbReference>
<keyword evidence="1" id="KW-0805">Transcription regulation</keyword>